<dbReference type="PROSITE" id="PS51724">
    <property type="entry name" value="SPOR"/>
    <property type="match status" value="1"/>
</dbReference>
<proteinExistence type="predicted"/>
<protein>
    <submittedName>
        <fullName evidence="3">DamX protein</fullName>
    </submittedName>
</protein>
<dbReference type="InterPro" id="IPR007730">
    <property type="entry name" value="SPOR-like_dom"/>
</dbReference>
<dbReference type="KEGG" id="wbr:damX"/>
<sequence>MNKEKYDIDFKNDINNNSTYISRKISMDNKKKLLDKNRFMIAASIISISLIIIIGLLLKHFSKNKTVEEELKINQPKKTIEEKDNELNSDVKKTTETSINNSYITEEKEKFLNKTNEKEEKNYINADNIKKSSSEDILKNKKEEINSFKTNKKTTETSEVILENKKIKEISKQNKNEKIKEFNFIENSPYNHYIIQINSSSNLEEIKKYADKKQINPYWINKTSKNGKPWYELIIGTFSSFKEAKKAIEKFPKEIKNNKPWIRQIQQIKSNKNK</sequence>
<feature type="transmembrane region" description="Helical" evidence="1">
    <location>
        <begin position="39"/>
        <end position="58"/>
    </location>
</feature>
<evidence type="ECO:0000313" key="4">
    <source>
        <dbReference type="Proteomes" id="UP000000562"/>
    </source>
</evidence>
<evidence type="ECO:0000259" key="2">
    <source>
        <dbReference type="PROSITE" id="PS51724"/>
    </source>
</evidence>
<dbReference type="OrthoDB" id="6189127at2"/>
<gene>
    <name evidence="3" type="primary">damX</name>
</gene>
<keyword evidence="1" id="KW-0812">Transmembrane</keyword>
<evidence type="ECO:0000256" key="1">
    <source>
        <dbReference type="SAM" id="Phobius"/>
    </source>
</evidence>
<feature type="domain" description="SPOR" evidence="2">
    <location>
        <begin position="187"/>
        <end position="264"/>
    </location>
</feature>
<dbReference type="eggNOG" id="COG3266">
    <property type="taxonomic scope" value="Bacteria"/>
</dbReference>
<keyword evidence="1" id="KW-0472">Membrane</keyword>
<dbReference type="Proteomes" id="UP000000562">
    <property type="component" value="Chromosome"/>
</dbReference>
<dbReference type="STRING" id="36870.gene:10369088"/>
<dbReference type="InterPro" id="IPR036680">
    <property type="entry name" value="SPOR-like_sf"/>
</dbReference>
<keyword evidence="4" id="KW-1185">Reference proteome</keyword>
<dbReference type="EMBL" id="BA000021">
    <property type="protein sequence ID" value="BAC24725.1"/>
    <property type="molecule type" value="Genomic_DNA"/>
</dbReference>
<dbReference type="HOGENOM" id="CLU_1015453_0_0_6"/>
<organism evidence="3 4">
    <name type="scientific">Wigglesworthia glossinidia brevipalpis</name>
    <dbReference type="NCBI Taxonomy" id="36870"/>
    <lineage>
        <taxon>Bacteria</taxon>
        <taxon>Pseudomonadati</taxon>
        <taxon>Pseudomonadota</taxon>
        <taxon>Gammaproteobacteria</taxon>
        <taxon>Enterobacterales</taxon>
        <taxon>Erwiniaceae</taxon>
        <taxon>Wigglesworthia</taxon>
    </lineage>
</organism>
<reference evidence="3 4" key="1">
    <citation type="journal article" date="2002" name="Nat. Genet.">
        <title>Genome sequence of the endocellular obligate symbiont of tsetse flies, Wigglesworthia glossinidia.</title>
        <authorList>
            <person name="Akman L."/>
            <person name="Yamashita A."/>
            <person name="Watanabe H."/>
            <person name="Oshima K."/>
            <person name="Shiba T."/>
            <person name="Hattori M."/>
            <person name="Aksoy S."/>
        </authorList>
    </citation>
    <scope>NUCLEOTIDE SEQUENCE [LARGE SCALE GENOMIC DNA]</scope>
</reference>
<name>Q8D1X7_WIGBR</name>
<dbReference type="GO" id="GO:0042834">
    <property type="term" value="F:peptidoglycan binding"/>
    <property type="evidence" value="ECO:0007669"/>
    <property type="project" value="InterPro"/>
</dbReference>
<dbReference type="Pfam" id="PF05036">
    <property type="entry name" value="SPOR"/>
    <property type="match status" value="1"/>
</dbReference>
<accession>Q8D1X7</accession>
<dbReference type="Gene3D" id="3.30.70.1070">
    <property type="entry name" value="Sporulation related repeat"/>
    <property type="match status" value="1"/>
</dbReference>
<dbReference type="AlphaFoldDB" id="Q8D1X7"/>
<keyword evidence="1" id="KW-1133">Transmembrane helix</keyword>
<dbReference type="SUPFAM" id="SSF110997">
    <property type="entry name" value="Sporulation related repeat"/>
    <property type="match status" value="1"/>
</dbReference>
<evidence type="ECO:0000313" key="3">
    <source>
        <dbReference type="EMBL" id="BAC24725.1"/>
    </source>
</evidence>